<evidence type="ECO:0000256" key="4">
    <source>
        <dbReference type="ARBA" id="ARBA00022989"/>
    </source>
</evidence>
<evidence type="ECO:0000313" key="8">
    <source>
        <dbReference type="Proteomes" id="UP001652620"/>
    </source>
</evidence>
<dbReference type="AlphaFoldDB" id="A0A6I9UKP6"/>
<keyword evidence="8" id="KW-1185">Reference proteome</keyword>
<evidence type="ECO:0000256" key="3">
    <source>
        <dbReference type="ARBA" id="ARBA00022692"/>
    </source>
</evidence>
<dbReference type="InterPro" id="IPR049555">
    <property type="entry name" value="GDT1-like_CS"/>
</dbReference>
<protein>
    <submittedName>
        <fullName evidence="9">Probable basic-leucine zipper transcription factor E isoform X2</fullName>
    </submittedName>
</protein>
<dbReference type="RefSeq" id="XP_011197443.2">
    <property type="nucleotide sequence ID" value="XM_011199141.4"/>
</dbReference>
<feature type="compositionally biased region" description="Polar residues" evidence="6">
    <location>
        <begin position="344"/>
        <end position="366"/>
    </location>
</feature>
<dbReference type="PANTHER" id="PTHR12608">
    <property type="entry name" value="TRANSMEMBRANE PROTEIN HTP-1 RELATED"/>
    <property type="match status" value="1"/>
</dbReference>
<dbReference type="Pfam" id="PF01169">
    <property type="entry name" value="GDT1"/>
    <property type="match status" value="2"/>
</dbReference>
<feature type="region of interest" description="Disordered" evidence="6">
    <location>
        <begin position="344"/>
        <end position="421"/>
    </location>
</feature>
<keyword evidence="5 7" id="KW-0472">Membrane</keyword>
<feature type="transmembrane region" description="Helical" evidence="7">
    <location>
        <begin position="130"/>
        <end position="154"/>
    </location>
</feature>
<feature type="transmembrane region" description="Helical" evidence="7">
    <location>
        <begin position="514"/>
        <end position="535"/>
    </location>
</feature>
<reference evidence="9" key="2">
    <citation type="submission" date="2025-08" db="UniProtKB">
        <authorList>
            <consortium name="RefSeq"/>
        </authorList>
    </citation>
    <scope>IDENTIFICATION</scope>
    <source>
        <tissue evidence="9">Adult</tissue>
    </source>
</reference>
<evidence type="ECO:0000313" key="9">
    <source>
        <dbReference type="RefSeq" id="XP_011197443.2"/>
    </source>
</evidence>
<keyword evidence="4 7" id="KW-1133">Transmembrane helix</keyword>
<evidence type="ECO:0000256" key="2">
    <source>
        <dbReference type="ARBA" id="ARBA00009190"/>
    </source>
</evidence>
<evidence type="ECO:0000256" key="7">
    <source>
        <dbReference type="SAM" id="Phobius"/>
    </source>
</evidence>
<dbReference type="GO" id="GO:0005384">
    <property type="term" value="F:manganese ion transmembrane transporter activity"/>
    <property type="evidence" value="ECO:0007669"/>
    <property type="project" value="TreeGrafter"/>
</dbReference>
<keyword evidence="3 7" id="KW-0812">Transmembrane</keyword>
<dbReference type="GO" id="GO:0016020">
    <property type="term" value="C:membrane"/>
    <property type="evidence" value="ECO:0007669"/>
    <property type="project" value="UniProtKB-SubCell"/>
</dbReference>
<dbReference type="OrthoDB" id="442680at2759"/>
<dbReference type="InterPro" id="IPR001727">
    <property type="entry name" value="GDT1-like"/>
</dbReference>
<feature type="compositionally biased region" description="Basic and acidic residues" evidence="6">
    <location>
        <begin position="211"/>
        <end position="227"/>
    </location>
</feature>
<comment type="subcellular location">
    <subcellularLocation>
        <location evidence="1">Membrane</location>
        <topology evidence="1">Multi-pass membrane protein</topology>
    </subcellularLocation>
</comment>
<accession>A0A6I9UKP6</accession>
<name>A0A6I9UKP6_BACDO</name>
<gene>
    <name evidence="9" type="primary">LOC105221986</name>
</gene>
<feature type="region of interest" description="Disordered" evidence="6">
    <location>
        <begin position="211"/>
        <end position="233"/>
    </location>
</feature>
<dbReference type="GO" id="GO:0015085">
    <property type="term" value="F:calcium ion transmembrane transporter activity"/>
    <property type="evidence" value="ECO:0007669"/>
    <property type="project" value="TreeGrafter"/>
</dbReference>
<dbReference type="GO" id="GO:0032472">
    <property type="term" value="P:Golgi calcium ion transport"/>
    <property type="evidence" value="ECO:0007669"/>
    <property type="project" value="TreeGrafter"/>
</dbReference>
<feature type="transmembrane region" description="Helical" evidence="7">
    <location>
        <begin position="547"/>
        <end position="565"/>
    </location>
</feature>
<reference evidence="8" key="1">
    <citation type="submission" date="2025-05" db="UniProtKB">
        <authorList>
            <consortium name="RefSeq"/>
        </authorList>
    </citation>
    <scope>NUCLEOTIDE SEQUENCE [LARGE SCALE GENOMIC DNA]</scope>
</reference>
<dbReference type="PROSITE" id="PS01214">
    <property type="entry name" value="UPF0016"/>
    <property type="match status" value="1"/>
</dbReference>
<proteinExistence type="inferred from homology"/>
<dbReference type="GO" id="GO:0032468">
    <property type="term" value="P:Golgi calcium ion homeostasis"/>
    <property type="evidence" value="ECO:0007669"/>
    <property type="project" value="TreeGrafter"/>
</dbReference>
<comment type="similarity">
    <text evidence="2">Belongs to the GDT1 family.</text>
</comment>
<sequence length="571" mass="61763">MSQNQSYFWQTTKHNVFLKRSARLQMLIALMAVLTFSTICQAEVARKEIDDNVATLSAPSAFPDNRQYVKDAMNGNAANDLNEADATKEPKTNSGFIDAFSASISVILFTELGDKTFFIAAIMAMRHPRLIVFAGAISALALMTVLSVVFGMAATIIPKVYTYYISTALFAIFGLKMIYEGYFMKDSDAQEELEEVQSTLRKREDELMRKRSKYDDADAKRKNSNSDKEDECLERGAGVTANNSIDNDSNITTTVIVAHSKNPDMSHRQRKHNNHNNNNNINNQKIGCDVSKDAADSDNSSCHENDIFLKGVNGVSGVGVGVAAVDNMKSTNFHSSPALSASVLSNQTEQTNCDEFTNSPNKLNFKSNNDSGDDDGIDDHHNIDIIDGGDDDNATVDSGHGGTPIHGKRAKQTKTGTSNSITSLNSLNLNAKIGVGAGETNGELKQLGGSKKRLERSASLVQDPESGVVRKNAKKSATHMTMRILMQAFTMTFLAEWGDRSQLTTIILAASKNVYGVITGGIIGHSICTGLAVIGGRMVAAKISVRTVTIIGGIVFVGFAVYALIVKPDDI</sequence>
<evidence type="ECO:0000256" key="5">
    <source>
        <dbReference type="ARBA" id="ARBA00023136"/>
    </source>
</evidence>
<evidence type="ECO:0000256" key="6">
    <source>
        <dbReference type="SAM" id="MobiDB-lite"/>
    </source>
</evidence>
<dbReference type="GeneID" id="105221986"/>
<feature type="transmembrane region" description="Helical" evidence="7">
    <location>
        <begin position="160"/>
        <end position="179"/>
    </location>
</feature>
<dbReference type="PANTHER" id="PTHR12608:SF1">
    <property type="entry name" value="TRANSMEMBRANE PROTEIN 165"/>
    <property type="match status" value="1"/>
</dbReference>
<dbReference type="GO" id="GO:0005794">
    <property type="term" value="C:Golgi apparatus"/>
    <property type="evidence" value="ECO:0007669"/>
    <property type="project" value="TreeGrafter"/>
</dbReference>
<organism evidence="8 9">
    <name type="scientific">Bactrocera dorsalis</name>
    <name type="common">Oriental fruit fly</name>
    <name type="synonym">Dacus dorsalis</name>
    <dbReference type="NCBI Taxonomy" id="27457"/>
    <lineage>
        <taxon>Eukaryota</taxon>
        <taxon>Metazoa</taxon>
        <taxon>Ecdysozoa</taxon>
        <taxon>Arthropoda</taxon>
        <taxon>Hexapoda</taxon>
        <taxon>Insecta</taxon>
        <taxon>Pterygota</taxon>
        <taxon>Neoptera</taxon>
        <taxon>Endopterygota</taxon>
        <taxon>Diptera</taxon>
        <taxon>Brachycera</taxon>
        <taxon>Muscomorpha</taxon>
        <taxon>Tephritoidea</taxon>
        <taxon>Tephritidae</taxon>
        <taxon>Bactrocera</taxon>
        <taxon>Bactrocera</taxon>
    </lineage>
</organism>
<dbReference type="Proteomes" id="UP001652620">
    <property type="component" value="Chromosome 2"/>
</dbReference>
<evidence type="ECO:0000256" key="1">
    <source>
        <dbReference type="ARBA" id="ARBA00004141"/>
    </source>
</evidence>